<dbReference type="OrthoDB" id="9791253at2"/>
<proteinExistence type="inferred from homology"/>
<dbReference type="Proteomes" id="UP000198417">
    <property type="component" value="Unassembled WGS sequence"/>
</dbReference>
<evidence type="ECO:0000259" key="5">
    <source>
        <dbReference type="PROSITE" id="PS50931"/>
    </source>
</evidence>
<evidence type="ECO:0000313" key="6">
    <source>
        <dbReference type="EMBL" id="SNR84639.1"/>
    </source>
</evidence>
<dbReference type="Gene3D" id="1.10.10.10">
    <property type="entry name" value="Winged helix-like DNA-binding domain superfamily/Winged helix DNA-binding domain"/>
    <property type="match status" value="1"/>
</dbReference>
<keyword evidence="7" id="KW-1185">Reference proteome</keyword>
<dbReference type="InterPro" id="IPR000847">
    <property type="entry name" value="LysR_HTH_N"/>
</dbReference>
<dbReference type="RefSeq" id="WP_089273890.1">
    <property type="nucleotide sequence ID" value="NZ_FZNN01000035.1"/>
</dbReference>
<organism evidence="6 7">
    <name type="scientific">Puniceibacterium sediminis</name>
    <dbReference type="NCBI Taxonomy" id="1608407"/>
    <lineage>
        <taxon>Bacteria</taxon>
        <taxon>Pseudomonadati</taxon>
        <taxon>Pseudomonadota</taxon>
        <taxon>Alphaproteobacteria</taxon>
        <taxon>Rhodobacterales</taxon>
        <taxon>Paracoccaceae</taxon>
        <taxon>Puniceibacterium</taxon>
    </lineage>
</organism>
<dbReference type="GO" id="GO:0003700">
    <property type="term" value="F:DNA-binding transcription factor activity"/>
    <property type="evidence" value="ECO:0007669"/>
    <property type="project" value="InterPro"/>
</dbReference>
<feature type="domain" description="HTH lysR-type" evidence="5">
    <location>
        <begin position="3"/>
        <end position="60"/>
    </location>
</feature>
<keyword evidence="3" id="KW-0238">DNA-binding</keyword>
<protein>
    <submittedName>
        <fullName evidence="6">Transcriptional regulator, LysR family</fullName>
    </submittedName>
</protein>
<dbReference type="EMBL" id="FZNN01000035">
    <property type="protein sequence ID" value="SNR84639.1"/>
    <property type="molecule type" value="Genomic_DNA"/>
</dbReference>
<dbReference type="PANTHER" id="PTHR30126">
    <property type="entry name" value="HTH-TYPE TRANSCRIPTIONAL REGULATOR"/>
    <property type="match status" value="1"/>
</dbReference>
<dbReference type="InterPro" id="IPR036388">
    <property type="entry name" value="WH-like_DNA-bd_sf"/>
</dbReference>
<evidence type="ECO:0000256" key="2">
    <source>
        <dbReference type="ARBA" id="ARBA00023015"/>
    </source>
</evidence>
<evidence type="ECO:0000256" key="3">
    <source>
        <dbReference type="ARBA" id="ARBA00023125"/>
    </source>
</evidence>
<dbReference type="GO" id="GO:0000976">
    <property type="term" value="F:transcription cis-regulatory region binding"/>
    <property type="evidence" value="ECO:0007669"/>
    <property type="project" value="TreeGrafter"/>
</dbReference>
<dbReference type="PRINTS" id="PR00039">
    <property type="entry name" value="HTHLYSR"/>
</dbReference>
<accession>A0A238ZN99</accession>
<dbReference type="PROSITE" id="PS50931">
    <property type="entry name" value="HTH_LYSR"/>
    <property type="match status" value="1"/>
</dbReference>
<dbReference type="InterPro" id="IPR036390">
    <property type="entry name" value="WH_DNA-bd_sf"/>
</dbReference>
<dbReference type="FunFam" id="1.10.10.10:FF:000001">
    <property type="entry name" value="LysR family transcriptional regulator"/>
    <property type="match status" value="1"/>
</dbReference>
<dbReference type="Pfam" id="PF00126">
    <property type="entry name" value="HTH_1"/>
    <property type="match status" value="1"/>
</dbReference>
<dbReference type="SUPFAM" id="SSF46785">
    <property type="entry name" value="Winged helix' DNA-binding domain"/>
    <property type="match status" value="1"/>
</dbReference>
<evidence type="ECO:0000313" key="7">
    <source>
        <dbReference type="Proteomes" id="UP000198417"/>
    </source>
</evidence>
<comment type="similarity">
    <text evidence="1">Belongs to the LysR transcriptional regulatory family.</text>
</comment>
<evidence type="ECO:0000256" key="1">
    <source>
        <dbReference type="ARBA" id="ARBA00009437"/>
    </source>
</evidence>
<evidence type="ECO:0000256" key="4">
    <source>
        <dbReference type="ARBA" id="ARBA00023163"/>
    </source>
</evidence>
<dbReference type="CDD" id="cd05466">
    <property type="entry name" value="PBP2_LTTR_substrate"/>
    <property type="match status" value="1"/>
</dbReference>
<reference evidence="6 7" key="1">
    <citation type="submission" date="2017-06" db="EMBL/GenBank/DDBJ databases">
        <authorList>
            <person name="Kim H.J."/>
            <person name="Triplett B.A."/>
        </authorList>
    </citation>
    <scope>NUCLEOTIDE SEQUENCE [LARGE SCALE GENOMIC DNA]</scope>
    <source>
        <strain evidence="6 7">DSM 29052</strain>
    </source>
</reference>
<keyword evidence="2" id="KW-0805">Transcription regulation</keyword>
<gene>
    <name evidence="6" type="ORF">SAMN06265370_13522</name>
</gene>
<dbReference type="AlphaFoldDB" id="A0A238ZN99"/>
<dbReference type="PANTHER" id="PTHR30126:SF40">
    <property type="entry name" value="HTH-TYPE TRANSCRIPTIONAL REGULATOR GLTR"/>
    <property type="match status" value="1"/>
</dbReference>
<dbReference type="Pfam" id="PF03466">
    <property type="entry name" value="LysR_substrate"/>
    <property type="match status" value="1"/>
</dbReference>
<name>A0A238ZN99_9RHOB</name>
<dbReference type="SUPFAM" id="SSF53850">
    <property type="entry name" value="Periplasmic binding protein-like II"/>
    <property type="match status" value="1"/>
</dbReference>
<dbReference type="Gene3D" id="3.40.190.290">
    <property type="match status" value="1"/>
</dbReference>
<sequence>MSLTYNQLVAMLAVVDSGTFERAASRLHLTQSTITKRIQELEASMGFLVFDRSKRQAILTPQGEQFVSQARETVASFDNLASFTSEGRAIATLVRLGVTELSSLTWLPRFLEASFAAGPDVQFELTIDMSRNLHSSLETGELDLIVVPEMPFQSNAHVQPIADVEITLIGKPGLVPSGKILEISDLQDFNFITQGRTSGFSKSISEWFANYGINTRHSVRVDSLHAMVGLAVAGRGLCITPREYLVPLINSGRVTELLTRPRLPLLKYCVVHYPSPHEALFSRVASDIRRAVDFKKPYFT</sequence>
<keyword evidence="4" id="KW-0804">Transcription</keyword>
<dbReference type="InterPro" id="IPR005119">
    <property type="entry name" value="LysR_subst-bd"/>
</dbReference>